<dbReference type="RefSeq" id="WP_279995176.1">
    <property type="nucleotide sequence ID" value="NZ_JAOCDZ010000007.1"/>
</dbReference>
<evidence type="ECO:0000313" key="4">
    <source>
        <dbReference type="EMBL" id="MDH0736398.1"/>
    </source>
</evidence>
<dbReference type="GO" id="GO:0016747">
    <property type="term" value="F:acyltransferase activity, transferring groups other than amino-acyl groups"/>
    <property type="evidence" value="ECO:0007669"/>
    <property type="project" value="InterPro"/>
</dbReference>
<dbReference type="Pfam" id="PF13673">
    <property type="entry name" value="Acetyltransf_10"/>
    <property type="match status" value="1"/>
</dbReference>
<dbReference type="Gene3D" id="3.40.630.30">
    <property type="match status" value="1"/>
</dbReference>
<sequence>MPHDNNRLEVSLLTADAAEACLAELSCLLHACVQNGASVSFVLPFSMDDANAFWRAKVLPAVAQGGLSLWVAREGGRLAGAVQLDCDTPPNQPHRAEIRKLLVHPDFRRRGIARRLLNEAETQAVKLGRSLITLDTRTGDSAEPLYTSAGYIAVGQIPGFSRDPHDPGKVDATTIMYKRV</sequence>
<name>A0AA42IZ70_9BURK</name>
<reference evidence="4" key="1">
    <citation type="submission" date="2022-09" db="EMBL/GenBank/DDBJ databases">
        <title>Intensive care unit water sources are persistently colonized with multi-drug resistant bacteria and are the site of extensive horizontal gene transfer of antibiotic resistance genes.</title>
        <authorList>
            <person name="Diorio-Toth L."/>
        </authorList>
    </citation>
    <scope>NUCLEOTIDE SEQUENCE</scope>
    <source>
        <strain evidence="4">GD03843</strain>
    </source>
</reference>
<comment type="caution">
    <text evidence="4">The sequence shown here is derived from an EMBL/GenBank/DDBJ whole genome shotgun (WGS) entry which is preliminary data.</text>
</comment>
<gene>
    <name evidence="4" type="ORF">N5D93_11300</name>
</gene>
<dbReference type="InterPro" id="IPR050832">
    <property type="entry name" value="Bact_Acetyltransf"/>
</dbReference>
<evidence type="ECO:0000256" key="2">
    <source>
        <dbReference type="ARBA" id="ARBA00023315"/>
    </source>
</evidence>
<dbReference type="SUPFAM" id="SSF55729">
    <property type="entry name" value="Acyl-CoA N-acyltransferases (Nat)"/>
    <property type="match status" value="1"/>
</dbReference>
<dbReference type="Proteomes" id="UP001161094">
    <property type="component" value="Unassembled WGS sequence"/>
</dbReference>
<evidence type="ECO:0000256" key="1">
    <source>
        <dbReference type="ARBA" id="ARBA00022679"/>
    </source>
</evidence>
<dbReference type="InterPro" id="IPR016181">
    <property type="entry name" value="Acyl_CoA_acyltransferase"/>
</dbReference>
<proteinExistence type="predicted"/>
<keyword evidence="1" id="KW-0808">Transferase</keyword>
<dbReference type="InterPro" id="IPR000182">
    <property type="entry name" value="GNAT_dom"/>
</dbReference>
<evidence type="ECO:0000259" key="3">
    <source>
        <dbReference type="PROSITE" id="PS51186"/>
    </source>
</evidence>
<feature type="domain" description="N-acetyltransferase" evidence="3">
    <location>
        <begin position="8"/>
        <end position="180"/>
    </location>
</feature>
<dbReference type="PROSITE" id="PS51186">
    <property type="entry name" value="GNAT"/>
    <property type="match status" value="1"/>
</dbReference>
<protein>
    <submittedName>
        <fullName evidence="4">GNAT family N-acetyltransferase</fullName>
    </submittedName>
</protein>
<dbReference type="PANTHER" id="PTHR43877">
    <property type="entry name" value="AMINOALKYLPHOSPHONATE N-ACETYLTRANSFERASE-RELATED-RELATED"/>
    <property type="match status" value="1"/>
</dbReference>
<accession>A0AA42IZ70</accession>
<organism evidence="4 5">
    <name type="scientific">Achromobacter spanius</name>
    <dbReference type="NCBI Taxonomy" id="217203"/>
    <lineage>
        <taxon>Bacteria</taxon>
        <taxon>Pseudomonadati</taxon>
        <taxon>Pseudomonadota</taxon>
        <taxon>Betaproteobacteria</taxon>
        <taxon>Burkholderiales</taxon>
        <taxon>Alcaligenaceae</taxon>
        <taxon>Achromobacter</taxon>
    </lineage>
</organism>
<dbReference type="AlphaFoldDB" id="A0AA42IZ70"/>
<evidence type="ECO:0000313" key="5">
    <source>
        <dbReference type="Proteomes" id="UP001161094"/>
    </source>
</evidence>
<dbReference type="CDD" id="cd04301">
    <property type="entry name" value="NAT_SF"/>
    <property type="match status" value="1"/>
</dbReference>
<dbReference type="EMBL" id="JAOCDZ010000007">
    <property type="protein sequence ID" value="MDH0736398.1"/>
    <property type="molecule type" value="Genomic_DNA"/>
</dbReference>
<keyword evidence="2" id="KW-0012">Acyltransferase</keyword>